<proteinExistence type="predicted"/>
<dbReference type="Proteomes" id="UP001165653">
    <property type="component" value="Unassembled WGS sequence"/>
</dbReference>
<feature type="signal peptide" evidence="1">
    <location>
        <begin position="1"/>
        <end position="18"/>
    </location>
</feature>
<dbReference type="EMBL" id="JAPDDR010000007">
    <property type="protein sequence ID" value="MCW1914851.1"/>
    <property type="molecule type" value="Genomic_DNA"/>
</dbReference>
<comment type="caution">
    <text evidence="2">The sequence shown here is derived from an EMBL/GenBank/DDBJ whole genome shotgun (WGS) entry which is preliminary data.</text>
</comment>
<evidence type="ECO:0000313" key="2">
    <source>
        <dbReference type="EMBL" id="MCW1914851.1"/>
    </source>
</evidence>
<evidence type="ECO:0000313" key="3">
    <source>
        <dbReference type="Proteomes" id="UP001165653"/>
    </source>
</evidence>
<organism evidence="2 3">
    <name type="scientific">Luteolibacter rhizosphaerae</name>
    <dbReference type="NCBI Taxonomy" id="2989719"/>
    <lineage>
        <taxon>Bacteria</taxon>
        <taxon>Pseudomonadati</taxon>
        <taxon>Verrucomicrobiota</taxon>
        <taxon>Verrucomicrobiia</taxon>
        <taxon>Verrucomicrobiales</taxon>
        <taxon>Verrucomicrobiaceae</taxon>
        <taxon>Luteolibacter</taxon>
    </lineage>
</organism>
<sequence>MLRSSLLALLLATPVLNAESLTQADKEALMEKLDALSDTAKEKAMSRMGTAIGDFRAGMASDEAAVNLYMECVEKVQFKDQKRSAQDFREWKRRESERLDQEGLKRCLRHQLRWLMLTMEAAEKPDEVSGLAPRASEALDSIFSNPDQFEGNVEALRQPVTESMFARAYGLGNLKAERWPLSPLDLPQVFDQIMLPPLRGKGSYEGMREQWQRRIRYEGIVRQSFTGRREKGKKEESSPEYDKWISEGQPDMVWQMELDLYKAGDQKKAAVRMLEHLETNVTHPKARDWGTQFRTLIEPGKSTTETAKGQ</sequence>
<accession>A0ABT3G5S6</accession>
<dbReference type="RefSeq" id="WP_264514386.1">
    <property type="nucleotide sequence ID" value="NZ_JAPDDR010000007.1"/>
</dbReference>
<name>A0ABT3G5S6_9BACT</name>
<keyword evidence="3" id="KW-1185">Reference proteome</keyword>
<gene>
    <name evidence="2" type="ORF">OJ996_14785</name>
</gene>
<feature type="chain" id="PRO_5047057114" evidence="1">
    <location>
        <begin position="19"/>
        <end position="310"/>
    </location>
</feature>
<reference evidence="2" key="1">
    <citation type="submission" date="2022-10" db="EMBL/GenBank/DDBJ databases">
        <title>Luteolibacter sp. GHJ8, whole genome shotgun sequencing project.</title>
        <authorList>
            <person name="Zhao G."/>
            <person name="Shen L."/>
        </authorList>
    </citation>
    <scope>NUCLEOTIDE SEQUENCE</scope>
    <source>
        <strain evidence="2">GHJ8</strain>
    </source>
</reference>
<protein>
    <submittedName>
        <fullName evidence="2">Uncharacterized protein</fullName>
    </submittedName>
</protein>
<keyword evidence="1" id="KW-0732">Signal</keyword>
<evidence type="ECO:0000256" key="1">
    <source>
        <dbReference type="SAM" id="SignalP"/>
    </source>
</evidence>